<dbReference type="AlphaFoldDB" id="N6T6P8"/>
<feature type="non-terminal residue" evidence="2">
    <location>
        <position position="1"/>
    </location>
</feature>
<organism evidence="2">
    <name type="scientific">Dendroctonus ponderosae</name>
    <name type="common">Mountain pine beetle</name>
    <dbReference type="NCBI Taxonomy" id="77166"/>
    <lineage>
        <taxon>Eukaryota</taxon>
        <taxon>Metazoa</taxon>
        <taxon>Ecdysozoa</taxon>
        <taxon>Arthropoda</taxon>
        <taxon>Hexapoda</taxon>
        <taxon>Insecta</taxon>
        <taxon>Pterygota</taxon>
        <taxon>Neoptera</taxon>
        <taxon>Endopterygota</taxon>
        <taxon>Coleoptera</taxon>
        <taxon>Polyphaga</taxon>
        <taxon>Cucujiformia</taxon>
        <taxon>Curculionidae</taxon>
        <taxon>Scolytinae</taxon>
        <taxon>Dendroctonus</taxon>
    </lineage>
</organism>
<evidence type="ECO:0000313" key="2">
    <source>
        <dbReference type="EMBL" id="ENN75909.1"/>
    </source>
</evidence>
<feature type="region of interest" description="Disordered" evidence="1">
    <location>
        <begin position="1"/>
        <end position="48"/>
    </location>
</feature>
<protein>
    <submittedName>
        <fullName evidence="2">Uncharacterized protein</fullName>
    </submittedName>
</protein>
<accession>N6T6P8</accession>
<evidence type="ECO:0000256" key="1">
    <source>
        <dbReference type="SAM" id="MobiDB-lite"/>
    </source>
</evidence>
<gene>
    <name evidence="2" type="ORF">YQE_07551</name>
</gene>
<feature type="compositionally biased region" description="Low complexity" evidence="1">
    <location>
        <begin position="16"/>
        <end position="25"/>
    </location>
</feature>
<dbReference type="EMBL" id="KB740996">
    <property type="protein sequence ID" value="ENN75909.1"/>
    <property type="molecule type" value="Genomic_DNA"/>
</dbReference>
<reference evidence="2" key="1">
    <citation type="journal article" date="2013" name="Genome Biol.">
        <title>Draft genome of the mountain pine beetle, Dendroctonus ponderosae Hopkins, a major forest pest.</title>
        <authorList>
            <person name="Keeling C.I."/>
            <person name="Yuen M.M."/>
            <person name="Liao N.Y."/>
            <person name="Docking T.R."/>
            <person name="Chan S.K."/>
            <person name="Taylor G.A."/>
            <person name="Palmquist D.L."/>
            <person name="Jackman S.D."/>
            <person name="Nguyen A."/>
            <person name="Li M."/>
            <person name="Henderson H."/>
            <person name="Janes J.K."/>
            <person name="Zhao Y."/>
            <person name="Pandoh P."/>
            <person name="Moore R."/>
            <person name="Sperling F.A."/>
            <person name="Huber D.P."/>
            <person name="Birol I."/>
            <person name="Jones S.J."/>
            <person name="Bohlmann J."/>
        </authorList>
    </citation>
    <scope>NUCLEOTIDE SEQUENCE</scope>
</reference>
<name>N6T6P8_DENPD</name>
<proteinExistence type="predicted"/>
<dbReference type="HOGENOM" id="CLU_2335764_0_0_1"/>
<sequence length="98" mass="10373">MAPFQALPDASQANMFGGQQQGFGQPRPAQPDFRQMAGNPRAPYLQQAPNVTMNTNMGAMGGMGSQARLTPNMCPNHYCALLAAVGAHVLSSFSYAVN</sequence>